<dbReference type="CDD" id="cd00603">
    <property type="entry name" value="IPT_PCSR"/>
    <property type="match status" value="1"/>
</dbReference>
<dbReference type="PANTHER" id="PTHR45632:SF3">
    <property type="entry name" value="KELCH-LIKE PROTEIN 32"/>
    <property type="match status" value="1"/>
</dbReference>
<reference evidence="4" key="1">
    <citation type="journal article" date="2015" name="Genome Announc.">
        <title>Draft Genome Sequence of Bacteroidales Strain TBC1, a Novel Isolate from a Methanogenic Wastewater Treatment System.</title>
        <authorList>
            <person name="Tourlousse D.M."/>
            <person name="Matsuura N."/>
            <person name="Sun L."/>
            <person name="Toyonaga M."/>
            <person name="Kuroda K."/>
            <person name="Ohashi A."/>
            <person name="Cruz R."/>
            <person name="Yamaguchi T."/>
            <person name="Sekiguchi Y."/>
        </authorList>
    </citation>
    <scope>NUCLEOTIDE SEQUENCE [LARGE SCALE GENOMIC DNA]</scope>
    <source>
        <strain evidence="4">TBC1</strain>
    </source>
</reference>
<dbReference type="AlphaFoldDB" id="A0A0S7C580"/>
<feature type="domain" description="IPT/TIG" evidence="3">
    <location>
        <begin position="134"/>
        <end position="205"/>
    </location>
</feature>
<dbReference type="EMBL" id="DF968182">
    <property type="protein sequence ID" value="GAP44179.1"/>
    <property type="molecule type" value="Genomic_DNA"/>
</dbReference>
<dbReference type="OrthoDB" id="103335at2"/>
<organism evidence="4">
    <name type="scientific">Lentimicrobium saccharophilum</name>
    <dbReference type="NCBI Taxonomy" id="1678841"/>
    <lineage>
        <taxon>Bacteria</taxon>
        <taxon>Pseudomonadati</taxon>
        <taxon>Bacteroidota</taxon>
        <taxon>Bacteroidia</taxon>
        <taxon>Bacteroidales</taxon>
        <taxon>Lentimicrobiaceae</taxon>
        <taxon>Lentimicrobium</taxon>
    </lineage>
</organism>
<dbReference type="Proteomes" id="UP000053091">
    <property type="component" value="Unassembled WGS sequence"/>
</dbReference>
<dbReference type="PANTHER" id="PTHR45632">
    <property type="entry name" value="LD33804P"/>
    <property type="match status" value="1"/>
</dbReference>
<gene>
    <name evidence="4" type="ORF">TBC1_112343</name>
</gene>
<dbReference type="Gene3D" id="2.60.40.10">
    <property type="entry name" value="Immunoglobulins"/>
    <property type="match status" value="3"/>
</dbReference>
<evidence type="ECO:0000313" key="5">
    <source>
        <dbReference type="Proteomes" id="UP000053091"/>
    </source>
</evidence>
<dbReference type="STRING" id="1678841.TBC1_112343"/>
<dbReference type="InterPro" id="IPR015915">
    <property type="entry name" value="Kelch-typ_b-propeller"/>
</dbReference>
<dbReference type="Gene3D" id="2.120.10.80">
    <property type="entry name" value="Kelch-type beta propeller"/>
    <property type="match status" value="2"/>
</dbReference>
<dbReference type="InterPro" id="IPR013783">
    <property type="entry name" value="Ig-like_fold"/>
</dbReference>
<dbReference type="RefSeq" id="WP_062042525.1">
    <property type="nucleotide sequence ID" value="NZ_DF968182.1"/>
</dbReference>
<dbReference type="InterPro" id="IPR002909">
    <property type="entry name" value="IPT_dom"/>
</dbReference>
<evidence type="ECO:0000259" key="3">
    <source>
        <dbReference type="Pfam" id="PF01833"/>
    </source>
</evidence>
<keyword evidence="2" id="KW-0677">Repeat</keyword>
<dbReference type="InterPro" id="IPR014756">
    <property type="entry name" value="Ig_E-set"/>
</dbReference>
<keyword evidence="1" id="KW-0880">Kelch repeat</keyword>
<name>A0A0S7C580_9BACT</name>
<proteinExistence type="predicted"/>
<dbReference type="SUPFAM" id="SSF117281">
    <property type="entry name" value="Kelch motif"/>
    <property type="match status" value="1"/>
</dbReference>
<evidence type="ECO:0000256" key="1">
    <source>
        <dbReference type="ARBA" id="ARBA00022441"/>
    </source>
</evidence>
<feature type="domain" description="IPT/TIG" evidence="3">
    <location>
        <begin position="317"/>
        <end position="377"/>
    </location>
</feature>
<evidence type="ECO:0000313" key="4">
    <source>
        <dbReference type="EMBL" id="GAP44179.1"/>
    </source>
</evidence>
<dbReference type="SUPFAM" id="SSF81296">
    <property type="entry name" value="E set domains"/>
    <property type="match status" value="3"/>
</dbReference>
<dbReference type="Pfam" id="PF01833">
    <property type="entry name" value="TIG"/>
    <property type="match status" value="3"/>
</dbReference>
<sequence length="696" mass="78394">MKAILRNLLLISLLSLLVKCNKDEVTGRDYPRIKTLPVTEITPDGARFNAEIIFRGNFEVINYGFVWSEYINPAIENSDRVIYSDNIDSKNFTETIETALKENVSYYVRAFIKTKDFIVYGENISFLSLGSKAPKIQDVFPLEGTVGDTLTIRGKNFSYVNQNNDIFFNNFKTKALASTDSLILVVVPEITTPTNIISVSVTGNSAGFPDSFIITTPLIYSVHPESVTFADTIEINGDCFSQLIEANKVFLGNTQASVITSSKKRLKIIVPNELEKSSNELRIVLGGREAVFESVLIKPPAIFSINSDLIKTFDVENMTITGENFNPLPQKNKVSFGEHQVKIISSTGTQLVVEFPRSLIPLREVSVFETLDVSVSVLDQNFTLEEALRVDYKSTWTKMRDFPGNPRIYGAYFSIGDKGYIGLGGGSEFGSWYKDFWEYDPVTDIWIRLEDFPGDARNKFATFVIGEKAYIICGTKGNQYTPDYNLSEVWEFNGITRTWTRKNDFPGGARFSPFGFSIGSYGYAGGGAYGNYEEKMDFWKYDPVTDTWSQLNDIYYGIWNEDMLTISSSNTAHILAKYYGSYGGSRYFWEYDEVNDSWTELSHCPIGSREMSGFRINNKIYAGLGLFSSFDGSNVWIDYDIASNTWNYSDNVFAGGYRRNASTFTIGNTGYILLGLSGSHYANRNDVWKFDPSKPD</sequence>
<feature type="domain" description="IPT/TIG" evidence="3">
    <location>
        <begin position="217"/>
        <end position="286"/>
    </location>
</feature>
<accession>A0A0S7C580</accession>
<protein>
    <submittedName>
        <fullName evidence="4">Protein containing IPT/TIG domain</fullName>
    </submittedName>
</protein>
<keyword evidence="5" id="KW-1185">Reference proteome</keyword>
<evidence type="ECO:0000256" key="2">
    <source>
        <dbReference type="ARBA" id="ARBA00022737"/>
    </source>
</evidence>